<accession>A0A844DFV6</accession>
<keyword evidence="1" id="KW-1133">Transmembrane helix</keyword>
<dbReference type="Proteomes" id="UP000462091">
    <property type="component" value="Unassembled WGS sequence"/>
</dbReference>
<dbReference type="AlphaFoldDB" id="A0A844DFV6"/>
<organism evidence="2 3">
    <name type="scientific">Faecalibacterium prausnitzii</name>
    <dbReference type="NCBI Taxonomy" id="853"/>
    <lineage>
        <taxon>Bacteria</taxon>
        <taxon>Bacillati</taxon>
        <taxon>Bacillota</taxon>
        <taxon>Clostridia</taxon>
        <taxon>Eubacteriales</taxon>
        <taxon>Oscillospiraceae</taxon>
        <taxon>Faecalibacterium</taxon>
    </lineage>
</organism>
<reference evidence="2 3" key="1">
    <citation type="journal article" date="2019" name="Nat. Med.">
        <title>A library of human gut bacterial isolates paired with longitudinal multiomics data enables mechanistic microbiome research.</title>
        <authorList>
            <person name="Poyet M."/>
            <person name="Groussin M."/>
            <person name="Gibbons S.M."/>
            <person name="Avila-Pacheco J."/>
            <person name="Jiang X."/>
            <person name="Kearney S.M."/>
            <person name="Perrotta A.R."/>
            <person name="Berdy B."/>
            <person name="Zhao S."/>
            <person name="Lieberman T.D."/>
            <person name="Swanson P.K."/>
            <person name="Smith M."/>
            <person name="Roesemann S."/>
            <person name="Alexander J.E."/>
            <person name="Rich S.A."/>
            <person name="Livny J."/>
            <person name="Vlamakis H."/>
            <person name="Clish C."/>
            <person name="Bullock K."/>
            <person name="Deik A."/>
            <person name="Scott J."/>
            <person name="Pierce K.A."/>
            <person name="Xavier R.J."/>
            <person name="Alm E.J."/>
        </authorList>
    </citation>
    <scope>NUCLEOTIDE SEQUENCE [LARGE SCALE GENOMIC DNA]</scope>
    <source>
        <strain evidence="2 3">BIOML-B1</strain>
    </source>
</reference>
<sequence length="99" mass="11736">MLDMLYEVASTLFMATLAGFFIWFVLSDGNPIEYFKRWLNRNKPCLCDRCVFLNQKFGASESGYHYICRRSDKDEGYINPPEYCHDFEERSNNDPHMDT</sequence>
<feature type="transmembrane region" description="Helical" evidence="1">
    <location>
        <begin position="6"/>
        <end position="26"/>
    </location>
</feature>
<evidence type="ECO:0000313" key="3">
    <source>
        <dbReference type="Proteomes" id="UP000462091"/>
    </source>
</evidence>
<dbReference type="RefSeq" id="WP_154265269.1">
    <property type="nucleotide sequence ID" value="NZ_WKQM01000001.1"/>
</dbReference>
<proteinExistence type="predicted"/>
<keyword evidence="1" id="KW-0812">Transmembrane</keyword>
<dbReference type="EMBL" id="WKQM01000001">
    <property type="protein sequence ID" value="MSC50355.1"/>
    <property type="molecule type" value="Genomic_DNA"/>
</dbReference>
<name>A0A844DFV6_9FIRM</name>
<protein>
    <submittedName>
        <fullName evidence="2">Uncharacterized protein</fullName>
    </submittedName>
</protein>
<gene>
    <name evidence="2" type="ORF">GKE10_00185</name>
</gene>
<evidence type="ECO:0000313" key="2">
    <source>
        <dbReference type="EMBL" id="MSC50355.1"/>
    </source>
</evidence>
<evidence type="ECO:0000256" key="1">
    <source>
        <dbReference type="SAM" id="Phobius"/>
    </source>
</evidence>
<keyword evidence="1" id="KW-0472">Membrane</keyword>
<comment type="caution">
    <text evidence="2">The sequence shown here is derived from an EMBL/GenBank/DDBJ whole genome shotgun (WGS) entry which is preliminary data.</text>
</comment>